<dbReference type="EMBL" id="JAODAN010000002">
    <property type="protein sequence ID" value="KAK1926317.1"/>
    <property type="molecule type" value="Genomic_DNA"/>
</dbReference>
<dbReference type="SUPFAM" id="SSF52087">
    <property type="entry name" value="CRAL/TRIO domain"/>
    <property type="match status" value="1"/>
</dbReference>
<dbReference type="GO" id="GO:0005737">
    <property type="term" value="C:cytoplasm"/>
    <property type="evidence" value="ECO:0007669"/>
    <property type="project" value="TreeGrafter"/>
</dbReference>
<organism evidence="3 4">
    <name type="scientific">Papiliotrema laurentii</name>
    <name type="common">Cryptococcus laurentii</name>
    <dbReference type="NCBI Taxonomy" id="5418"/>
    <lineage>
        <taxon>Eukaryota</taxon>
        <taxon>Fungi</taxon>
        <taxon>Dikarya</taxon>
        <taxon>Basidiomycota</taxon>
        <taxon>Agaricomycotina</taxon>
        <taxon>Tremellomycetes</taxon>
        <taxon>Tremellales</taxon>
        <taxon>Rhynchogastremaceae</taxon>
        <taxon>Papiliotrema</taxon>
    </lineage>
</organism>
<accession>A0AAD9L8A6</accession>
<dbReference type="SMART" id="SM00324">
    <property type="entry name" value="RhoGAP"/>
    <property type="match status" value="1"/>
</dbReference>
<feature type="domain" description="Rho-GAP" evidence="2">
    <location>
        <begin position="333"/>
        <end position="541"/>
    </location>
</feature>
<dbReference type="Gene3D" id="1.10.555.10">
    <property type="entry name" value="Rho GTPase activation protein"/>
    <property type="match status" value="1"/>
</dbReference>
<protein>
    <submittedName>
        <fullName evidence="3">Rho GTPase activation protein</fullName>
    </submittedName>
</protein>
<dbReference type="InterPro" id="IPR036865">
    <property type="entry name" value="CRAL-TRIO_dom_sf"/>
</dbReference>
<dbReference type="Gene3D" id="3.40.525.10">
    <property type="entry name" value="CRAL-TRIO lipid binding domain"/>
    <property type="match status" value="1"/>
</dbReference>
<gene>
    <name evidence="3" type="ORF">DB88DRAFT_481430</name>
</gene>
<feature type="region of interest" description="Disordered" evidence="1">
    <location>
        <begin position="1"/>
        <end position="59"/>
    </location>
</feature>
<evidence type="ECO:0000313" key="3">
    <source>
        <dbReference type="EMBL" id="KAK1926317.1"/>
    </source>
</evidence>
<evidence type="ECO:0000313" key="4">
    <source>
        <dbReference type="Proteomes" id="UP001182556"/>
    </source>
</evidence>
<comment type="caution">
    <text evidence="3">The sequence shown here is derived from an EMBL/GenBank/DDBJ whole genome shotgun (WGS) entry which is preliminary data.</text>
</comment>
<evidence type="ECO:0000256" key="1">
    <source>
        <dbReference type="SAM" id="MobiDB-lite"/>
    </source>
</evidence>
<dbReference type="Proteomes" id="UP001182556">
    <property type="component" value="Unassembled WGS sequence"/>
</dbReference>
<name>A0AAD9L8A6_PAPLA</name>
<proteinExistence type="predicted"/>
<keyword evidence="4" id="KW-1185">Reference proteome</keyword>
<sequence length="541" mass="59370">MEQPPPGRPLSTVSTTESVSSKPSVASSTNRLMPTLSRLSLSTSRPAVLPPPNEPEPAGYAAKTARFMSRSSKEILRRSGLAGLVSDHATSGTSSKGRSTFDVSTILYPTMHSPQVPSPQPILVLTLSRINDISPLITNDELFDVLLRRLEPWVGEEGERGYVLVVLAADQGEVESGRKWPNMGWWAWKWKTIPRKYRKNLTQLYIVHPSLFTRTLLPLVLPLISPKSYPKLHPTSSLLALTTRHRLPLAGMDLPLPVLHEEARLMRDRPDLFPEQTRRSTRYPRDANDSSSWSETISSTISYASSYLTFGRSMSDLASDDPGADKPKGYWGRRIQNVVEESKGRVPPLLHSLGNAIVVHCTGTEGVFRKTSNSILLGPLVALLDLPIASQPTLPWSEIALEDPLLPPKLLLRFFAELEVPLIPPTMYSTIRKTTTLESLRSTFLPALTSPQRLLLEFVVALMRKVASAEKENKMSPLALAIVLAPALINGPDPVGDAAMCLQPGRTLPSALMGGRGGSAQSKVDAGTLVGVLEMWIKDER</sequence>
<dbReference type="PANTHER" id="PTHR45808">
    <property type="entry name" value="RHO GTPASE-ACTIVATING PROTEIN 68F"/>
    <property type="match status" value="1"/>
</dbReference>
<dbReference type="AlphaFoldDB" id="A0AAD9L8A6"/>
<reference evidence="3" key="1">
    <citation type="submission" date="2023-02" db="EMBL/GenBank/DDBJ databases">
        <title>Identification and recombinant expression of a fungal hydrolase from Papiliotrema laurentii that hydrolyzes apple cutin and clears colloidal polyester polyurethane.</title>
        <authorList>
            <consortium name="DOE Joint Genome Institute"/>
            <person name="Roman V.A."/>
            <person name="Bojanowski C."/>
            <person name="Crable B.R."/>
            <person name="Wagner D.N."/>
            <person name="Hung C.S."/>
            <person name="Nadeau L.J."/>
            <person name="Schratz L."/>
            <person name="Haridas S."/>
            <person name="Pangilinan J."/>
            <person name="Lipzen A."/>
            <person name="Na H."/>
            <person name="Yan M."/>
            <person name="Ng V."/>
            <person name="Grigoriev I.V."/>
            <person name="Spatafora J.W."/>
            <person name="Barlow D."/>
            <person name="Biffinger J."/>
            <person name="Kelley-Loughnane N."/>
            <person name="Varaljay V.A."/>
            <person name="Crookes-Goodson W.J."/>
        </authorList>
    </citation>
    <scope>NUCLEOTIDE SEQUENCE</scope>
    <source>
        <strain evidence="3">5307AH</strain>
    </source>
</reference>
<evidence type="ECO:0000259" key="2">
    <source>
        <dbReference type="PROSITE" id="PS50238"/>
    </source>
</evidence>
<dbReference type="GO" id="GO:0005096">
    <property type="term" value="F:GTPase activator activity"/>
    <property type="evidence" value="ECO:0007669"/>
    <property type="project" value="TreeGrafter"/>
</dbReference>
<dbReference type="SUPFAM" id="SSF48350">
    <property type="entry name" value="GTPase activation domain, GAP"/>
    <property type="match status" value="1"/>
</dbReference>
<dbReference type="InterPro" id="IPR008936">
    <property type="entry name" value="Rho_GTPase_activation_prot"/>
</dbReference>
<dbReference type="CDD" id="cd00159">
    <property type="entry name" value="RhoGAP"/>
    <property type="match status" value="1"/>
</dbReference>
<dbReference type="PANTHER" id="PTHR45808:SF2">
    <property type="entry name" value="RHO GTPASE-ACTIVATING PROTEIN 68F"/>
    <property type="match status" value="1"/>
</dbReference>
<dbReference type="Pfam" id="PF13716">
    <property type="entry name" value="CRAL_TRIO_2"/>
    <property type="match status" value="1"/>
</dbReference>
<feature type="compositionally biased region" description="Low complexity" evidence="1">
    <location>
        <begin position="11"/>
        <end position="47"/>
    </location>
</feature>
<dbReference type="GO" id="GO:0007264">
    <property type="term" value="P:small GTPase-mediated signal transduction"/>
    <property type="evidence" value="ECO:0007669"/>
    <property type="project" value="TreeGrafter"/>
</dbReference>
<dbReference type="Pfam" id="PF00620">
    <property type="entry name" value="RhoGAP"/>
    <property type="match status" value="1"/>
</dbReference>
<dbReference type="InterPro" id="IPR001251">
    <property type="entry name" value="CRAL-TRIO_dom"/>
</dbReference>
<dbReference type="PROSITE" id="PS50238">
    <property type="entry name" value="RHOGAP"/>
    <property type="match status" value="1"/>
</dbReference>
<dbReference type="InterPro" id="IPR000198">
    <property type="entry name" value="RhoGAP_dom"/>
</dbReference>